<reference evidence="2" key="1">
    <citation type="journal article" date="2023" name="G3 (Bethesda)">
        <title>Genome assembly and association tests identify interacting loci associated with vigor, precocity, and sex in interspecific pistachio rootstocks.</title>
        <authorList>
            <person name="Palmer W."/>
            <person name="Jacygrad E."/>
            <person name="Sagayaradj S."/>
            <person name="Cavanaugh K."/>
            <person name="Han R."/>
            <person name="Bertier L."/>
            <person name="Beede B."/>
            <person name="Kafkas S."/>
            <person name="Golino D."/>
            <person name="Preece J."/>
            <person name="Michelmore R."/>
        </authorList>
    </citation>
    <scope>NUCLEOTIDE SEQUENCE [LARGE SCALE GENOMIC DNA]</scope>
</reference>
<evidence type="ECO:0000313" key="1">
    <source>
        <dbReference type="EMBL" id="KAJ0101817.1"/>
    </source>
</evidence>
<sequence>MISKGMQTEVTILTYTLLRTLTKLWSSSPPCRFSLTCLTFTLPSYLLPMDIAQLAHVVARYYVAPTNKGSDPNSHTHVSLYPSHHWVVNLTSLNFHHKCQKSQKVRKAIQSLLLEVSGSRYMSKSYGIGIETSCFQFLNAWNQNLKHKFRFRF</sequence>
<proteinExistence type="predicted"/>
<comment type="caution">
    <text evidence="1">The sequence shown here is derived from an EMBL/GenBank/DDBJ whole genome shotgun (WGS) entry which is preliminary data.</text>
</comment>
<evidence type="ECO:0000313" key="2">
    <source>
        <dbReference type="Proteomes" id="UP001164250"/>
    </source>
</evidence>
<dbReference type="Proteomes" id="UP001164250">
    <property type="component" value="Chromosome 3"/>
</dbReference>
<protein>
    <submittedName>
        <fullName evidence="1">Uncharacterized protein</fullName>
    </submittedName>
</protein>
<organism evidence="1 2">
    <name type="scientific">Pistacia atlantica</name>
    <dbReference type="NCBI Taxonomy" id="434234"/>
    <lineage>
        <taxon>Eukaryota</taxon>
        <taxon>Viridiplantae</taxon>
        <taxon>Streptophyta</taxon>
        <taxon>Embryophyta</taxon>
        <taxon>Tracheophyta</taxon>
        <taxon>Spermatophyta</taxon>
        <taxon>Magnoliopsida</taxon>
        <taxon>eudicotyledons</taxon>
        <taxon>Gunneridae</taxon>
        <taxon>Pentapetalae</taxon>
        <taxon>rosids</taxon>
        <taxon>malvids</taxon>
        <taxon>Sapindales</taxon>
        <taxon>Anacardiaceae</taxon>
        <taxon>Pistacia</taxon>
    </lineage>
</organism>
<keyword evidence="2" id="KW-1185">Reference proteome</keyword>
<accession>A0ACC1BSA2</accession>
<gene>
    <name evidence="1" type="ORF">Patl1_05453</name>
</gene>
<name>A0ACC1BSA2_9ROSI</name>
<dbReference type="EMBL" id="CM047899">
    <property type="protein sequence ID" value="KAJ0101817.1"/>
    <property type="molecule type" value="Genomic_DNA"/>
</dbReference>